<gene>
    <name evidence="2" type="ORF">HCBG_09103</name>
</gene>
<evidence type="ECO:0000313" key="2">
    <source>
        <dbReference type="EMBL" id="EEH02659.1"/>
    </source>
</evidence>
<dbReference type="InParanoid" id="C0P123"/>
<accession>C0P123</accession>
<sequence length="177" mass="19702">MSQHVVVENGVRSNRGAGAGGVKLGQQHTHHQSPSPSTINHDNGNGCVFRWTATACKYRAIAKPFSRLYLPTSSFVVVAEVISSEINYLHQPKSPLANGYDIFVKEDGGLFDACCRYLCHHAAVMLLMEYRSFVVSIISDRCGEHRPWIPQPAVDNHQDNTKTRLNVDYSTLYPMAI</sequence>
<name>C0P123_AJECG</name>
<dbReference type="EMBL" id="GG663383">
    <property type="protein sequence ID" value="EEH02659.1"/>
    <property type="molecule type" value="Genomic_DNA"/>
</dbReference>
<dbReference type="Proteomes" id="UP000001631">
    <property type="component" value="Unassembled WGS sequence"/>
</dbReference>
<reference evidence="2" key="1">
    <citation type="submission" date="2009-02" db="EMBL/GenBank/DDBJ databases">
        <title>The Genome Sequence of Ajellomyces capsulatus strain G186AR.</title>
        <authorList>
            <consortium name="The Broad Institute Genome Sequencing Platform"/>
            <person name="Champion M."/>
            <person name="Cuomo C."/>
            <person name="Ma L.-J."/>
            <person name="Henn M.R."/>
            <person name="Sil A."/>
            <person name="Goldman B."/>
            <person name="Young S.K."/>
            <person name="Kodira C.D."/>
            <person name="Zeng Q."/>
            <person name="Koehrsen M."/>
            <person name="Alvarado L."/>
            <person name="Berlin A."/>
            <person name="Borenstein D."/>
            <person name="Chen Z."/>
            <person name="Engels R."/>
            <person name="Freedman E."/>
            <person name="Gellesch M."/>
            <person name="Goldberg J."/>
            <person name="Griggs A."/>
            <person name="Gujja S."/>
            <person name="Heiman D."/>
            <person name="Hepburn T."/>
            <person name="Howarth C."/>
            <person name="Jen D."/>
            <person name="Larson L."/>
            <person name="Lewis B."/>
            <person name="Mehta T."/>
            <person name="Park D."/>
            <person name="Pearson M."/>
            <person name="Roberts A."/>
            <person name="Saif S."/>
            <person name="Shea T."/>
            <person name="Shenoy N."/>
            <person name="Sisk P."/>
            <person name="Stolte C."/>
            <person name="Sykes S."/>
            <person name="Walk T."/>
            <person name="White J."/>
            <person name="Yandava C."/>
            <person name="Klein B."/>
            <person name="McEwen J.G."/>
            <person name="Puccia R."/>
            <person name="Goldman G.H."/>
            <person name="Felipe M.S."/>
            <person name="Nino-Vega G."/>
            <person name="San-Blas G."/>
            <person name="Taylor J."/>
            <person name="Mendoza L."/>
            <person name="Galagan J."/>
            <person name="Nusbaum C."/>
            <person name="Birren B."/>
        </authorList>
    </citation>
    <scope>NUCLEOTIDE SEQUENCE</scope>
    <source>
        <strain evidence="2">G186AR</strain>
    </source>
</reference>
<evidence type="ECO:0000256" key="1">
    <source>
        <dbReference type="SAM" id="MobiDB-lite"/>
    </source>
</evidence>
<dbReference type="HOGENOM" id="CLU_1517470_0_0_1"/>
<dbReference type="AlphaFoldDB" id="C0P123"/>
<protein>
    <submittedName>
        <fullName evidence="2">Uncharacterized protein</fullName>
    </submittedName>
</protein>
<dbReference type="GeneID" id="69042119"/>
<dbReference type="RefSeq" id="XP_045283140.1">
    <property type="nucleotide sequence ID" value="XM_045436152.1"/>
</dbReference>
<keyword evidence="3" id="KW-1185">Reference proteome</keyword>
<feature type="region of interest" description="Disordered" evidence="1">
    <location>
        <begin position="1"/>
        <end position="41"/>
    </location>
</feature>
<feature type="compositionally biased region" description="Polar residues" evidence="1">
    <location>
        <begin position="32"/>
        <end position="41"/>
    </location>
</feature>
<proteinExistence type="predicted"/>
<evidence type="ECO:0000313" key="3">
    <source>
        <dbReference type="Proteomes" id="UP000001631"/>
    </source>
</evidence>
<organism evidence="2 3">
    <name type="scientific">Ajellomyces capsulatus (strain G186AR / H82 / ATCC MYA-2454 / RMSCC 2432)</name>
    <name type="common">Darling's disease fungus</name>
    <name type="synonym">Histoplasma capsulatum</name>
    <dbReference type="NCBI Taxonomy" id="447093"/>
    <lineage>
        <taxon>Eukaryota</taxon>
        <taxon>Fungi</taxon>
        <taxon>Dikarya</taxon>
        <taxon>Ascomycota</taxon>
        <taxon>Pezizomycotina</taxon>
        <taxon>Eurotiomycetes</taxon>
        <taxon>Eurotiomycetidae</taxon>
        <taxon>Onygenales</taxon>
        <taxon>Ajellomycetaceae</taxon>
        <taxon>Histoplasma</taxon>
    </lineage>
</organism>